<dbReference type="Gene3D" id="1.20.1250.20">
    <property type="entry name" value="MFS general substrate transporter like domains"/>
    <property type="match status" value="2"/>
</dbReference>
<evidence type="ECO:0000256" key="6">
    <source>
        <dbReference type="SAM" id="Phobius"/>
    </source>
</evidence>
<dbReference type="GO" id="GO:0005886">
    <property type="term" value="C:plasma membrane"/>
    <property type="evidence" value="ECO:0007669"/>
    <property type="project" value="TreeGrafter"/>
</dbReference>
<gene>
    <name evidence="7" type="primary">rhmT_5</name>
    <name evidence="7" type="ORF">NCTC12998_03026</name>
</gene>
<keyword evidence="5 6" id="KW-0472">Membrane</keyword>
<dbReference type="PANTHER" id="PTHR43791:SF100">
    <property type="entry name" value="SUGAR TRANSPORTER"/>
    <property type="match status" value="1"/>
</dbReference>
<dbReference type="PANTHER" id="PTHR43791">
    <property type="entry name" value="PERMEASE-RELATED"/>
    <property type="match status" value="1"/>
</dbReference>
<dbReference type="InterPro" id="IPR036259">
    <property type="entry name" value="MFS_trans_sf"/>
</dbReference>
<feature type="transmembrane region" description="Helical" evidence="6">
    <location>
        <begin position="26"/>
        <end position="46"/>
    </location>
</feature>
<evidence type="ECO:0000256" key="4">
    <source>
        <dbReference type="ARBA" id="ARBA00022989"/>
    </source>
</evidence>
<dbReference type="GO" id="GO:0022857">
    <property type="term" value="F:transmembrane transporter activity"/>
    <property type="evidence" value="ECO:0007669"/>
    <property type="project" value="InterPro"/>
</dbReference>
<dbReference type="EMBL" id="CAADJE010000023">
    <property type="protein sequence ID" value="VFS66364.1"/>
    <property type="molecule type" value="Genomic_DNA"/>
</dbReference>
<dbReference type="AlphaFoldDB" id="A0A485AZI4"/>
<evidence type="ECO:0000256" key="5">
    <source>
        <dbReference type="ARBA" id="ARBA00023136"/>
    </source>
</evidence>
<keyword evidence="4 6" id="KW-1133">Transmembrane helix</keyword>
<evidence type="ECO:0000256" key="2">
    <source>
        <dbReference type="ARBA" id="ARBA00022448"/>
    </source>
</evidence>
<protein>
    <submittedName>
        <fullName evidence="7">Inner membrane transport protein RhmT</fullName>
    </submittedName>
</protein>
<keyword evidence="3 6" id="KW-0812">Transmembrane</keyword>
<feature type="transmembrane region" description="Helical" evidence="6">
    <location>
        <begin position="95"/>
        <end position="115"/>
    </location>
</feature>
<comment type="subcellular location">
    <subcellularLocation>
        <location evidence="1">Membrane</location>
        <topology evidence="1">Multi-pass membrane protein</topology>
    </subcellularLocation>
</comment>
<evidence type="ECO:0000313" key="8">
    <source>
        <dbReference type="Proteomes" id="UP000345637"/>
    </source>
</evidence>
<reference evidence="7 8" key="1">
    <citation type="submission" date="2019-03" db="EMBL/GenBank/DDBJ databases">
        <authorList>
            <consortium name="Pathogen Informatics"/>
        </authorList>
    </citation>
    <scope>NUCLEOTIDE SEQUENCE [LARGE SCALE GENOMIC DNA]</scope>
    <source>
        <strain evidence="7 8">NCTC12998</strain>
    </source>
</reference>
<dbReference type="Proteomes" id="UP000345637">
    <property type="component" value="Unassembled WGS sequence"/>
</dbReference>
<organism evidence="7 8">
    <name type="scientific">Raoultella planticola</name>
    <name type="common">Klebsiella planticola</name>
    <dbReference type="NCBI Taxonomy" id="575"/>
    <lineage>
        <taxon>Bacteria</taxon>
        <taxon>Pseudomonadati</taxon>
        <taxon>Pseudomonadota</taxon>
        <taxon>Gammaproteobacteria</taxon>
        <taxon>Enterobacterales</taxon>
        <taxon>Enterobacteriaceae</taxon>
        <taxon>Klebsiella/Raoultella group</taxon>
        <taxon>Raoultella</taxon>
    </lineage>
</organism>
<name>A0A485AZI4_RAOPL</name>
<proteinExistence type="predicted"/>
<sequence>MMFAPLGGMLTAPVSGAIIAALDWRWLFIIEGLLSVVVLAVWWFMISDRPEEARWLPEAERHYLVTTLAAERAAKLAEDAVSNAPVKDVFRNSGLMKLVILNFFYQTGDYGYTLWLPTILKGLTGGSMASVGFLAVLPFVATLAGHLCDFAVQRSQRQTSPVGTLLALQASLRRWWPRWYCVSTLWRPILPLVICGFFLKSATSPFWSMPGRIAAAEVAGSARGVINGPGQSRRLLRSLSGWG</sequence>
<keyword evidence="2" id="KW-0813">Transport</keyword>
<evidence type="ECO:0000313" key="7">
    <source>
        <dbReference type="EMBL" id="VFS66364.1"/>
    </source>
</evidence>
<dbReference type="Pfam" id="PF07690">
    <property type="entry name" value="MFS_1"/>
    <property type="match status" value="1"/>
</dbReference>
<dbReference type="SUPFAM" id="SSF103473">
    <property type="entry name" value="MFS general substrate transporter"/>
    <property type="match status" value="1"/>
</dbReference>
<feature type="transmembrane region" description="Helical" evidence="6">
    <location>
        <begin position="127"/>
        <end position="148"/>
    </location>
</feature>
<evidence type="ECO:0000256" key="1">
    <source>
        <dbReference type="ARBA" id="ARBA00004141"/>
    </source>
</evidence>
<dbReference type="InterPro" id="IPR011701">
    <property type="entry name" value="MFS"/>
</dbReference>
<accession>A0A485AZI4</accession>
<evidence type="ECO:0000256" key="3">
    <source>
        <dbReference type="ARBA" id="ARBA00022692"/>
    </source>
</evidence>